<keyword evidence="2" id="KW-0449">Lipoprotein</keyword>
<gene>
    <name evidence="2" type="primary">tssJ</name>
    <name evidence="2" type="ORF">GHC57_05340</name>
</gene>
<comment type="caution">
    <text evidence="2">The sequence shown here is derived from an EMBL/GenBank/DDBJ whole genome shotgun (WGS) entry which is preliminary data.</text>
</comment>
<proteinExistence type="predicted"/>
<keyword evidence="3" id="KW-1185">Reference proteome</keyword>
<reference evidence="2 3" key="1">
    <citation type="submission" date="2019-10" db="EMBL/GenBank/DDBJ databases">
        <title>Draft whole-genome sequence of the purple nonsulfur photosynthetic bacterium Roseospira navarrensis DSM 15114.</title>
        <authorList>
            <person name="Kyndt J.A."/>
            <person name="Meyer T.E."/>
        </authorList>
    </citation>
    <scope>NUCLEOTIDE SEQUENCE [LARGE SCALE GENOMIC DNA]</scope>
    <source>
        <strain evidence="2 3">DSM 15114</strain>
    </source>
</reference>
<dbReference type="Proteomes" id="UP000434582">
    <property type="component" value="Unassembled WGS sequence"/>
</dbReference>
<dbReference type="NCBIfam" id="TIGR03352">
    <property type="entry name" value="VI_chp_3"/>
    <property type="match status" value="1"/>
</dbReference>
<dbReference type="Pfam" id="PF12790">
    <property type="entry name" value="T6SS-SciN"/>
    <property type="match status" value="1"/>
</dbReference>
<sequence>MTVPACTRRAVTAALAAGLVAGIAACAPPPPPPPTQVQLTLMADGGINPDPSGRASPAQIHVYWLRGSQDFQNADFFALTGQPSAALGPELAQHEVVTLRPMQQQTVMKSPDPGVTHVGVVTAYRSLDGVNWRAVGGFPPNQTTGFNVMLGANGVTMGLQGPSAAAPGPAPAMAAR</sequence>
<feature type="chain" id="PRO_5030546555" evidence="1">
    <location>
        <begin position="27"/>
        <end position="176"/>
    </location>
</feature>
<dbReference type="InterPro" id="IPR038706">
    <property type="entry name" value="Type_VI_SciN-like_sf"/>
</dbReference>
<keyword evidence="1" id="KW-0732">Signal</keyword>
<dbReference type="PANTHER" id="PTHR37625">
    <property type="entry name" value="OUTER MEMBRANE LIPOPROTEIN-RELATED"/>
    <property type="match status" value="1"/>
</dbReference>
<dbReference type="InterPro" id="IPR017734">
    <property type="entry name" value="T6SS_SciN"/>
</dbReference>
<name>A0A7X1ZCC5_9PROT</name>
<dbReference type="AlphaFoldDB" id="A0A7X1ZCC5"/>
<feature type="signal peptide" evidence="1">
    <location>
        <begin position="1"/>
        <end position="26"/>
    </location>
</feature>
<protein>
    <submittedName>
        <fullName evidence="2">Type VI secretion system lipoprotein TssJ</fullName>
    </submittedName>
</protein>
<dbReference type="PANTHER" id="PTHR37625:SF4">
    <property type="entry name" value="OUTER MEMBRANE LIPOPROTEIN"/>
    <property type="match status" value="1"/>
</dbReference>
<evidence type="ECO:0000313" key="2">
    <source>
        <dbReference type="EMBL" id="MQX35939.1"/>
    </source>
</evidence>
<organism evidence="2 3">
    <name type="scientific">Roseospira navarrensis</name>
    <dbReference type="NCBI Taxonomy" id="140058"/>
    <lineage>
        <taxon>Bacteria</taxon>
        <taxon>Pseudomonadati</taxon>
        <taxon>Pseudomonadota</taxon>
        <taxon>Alphaproteobacteria</taxon>
        <taxon>Rhodospirillales</taxon>
        <taxon>Rhodospirillaceae</taxon>
        <taxon>Roseospira</taxon>
    </lineage>
</organism>
<accession>A0A7X1ZCC5</accession>
<dbReference type="RefSeq" id="WP_153341934.1">
    <property type="nucleotide sequence ID" value="NZ_WIVE01000010.1"/>
</dbReference>
<evidence type="ECO:0000256" key="1">
    <source>
        <dbReference type="SAM" id="SignalP"/>
    </source>
</evidence>
<evidence type="ECO:0000313" key="3">
    <source>
        <dbReference type="Proteomes" id="UP000434582"/>
    </source>
</evidence>
<dbReference type="EMBL" id="WIVE01000010">
    <property type="protein sequence ID" value="MQX35939.1"/>
    <property type="molecule type" value="Genomic_DNA"/>
</dbReference>
<dbReference type="Gene3D" id="2.60.40.4150">
    <property type="entry name" value="Type VI secretion system, lipoprotein SciN"/>
    <property type="match status" value="1"/>
</dbReference>
<dbReference type="OrthoDB" id="7724415at2"/>